<evidence type="ECO:0000256" key="1">
    <source>
        <dbReference type="ARBA" id="ARBA00005536"/>
    </source>
</evidence>
<dbReference type="InterPro" id="IPR005061">
    <property type="entry name" value="Ist1"/>
</dbReference>
<feature type="compositionally biased region" description="Basic and acidic residues" evidence="2">
    <location>
        <begin position="567"/>
        <end position="578"/>
    </location>
</feature>
<dbReference type="InterPro" id="IPR042277">
    <property type="entry name" value="IST1-like"/>
</dbReference>
<dbReference type="AlphaFoldDB" id="A0A164SRL9"/>
<dbReference type="Gene3D" id="1.20.1260.60">
    <property type="entry name" value="Vacuolar protein sorting-associated protein Ist1"/>
    <property type="match status" value="1"/>
</dbReference>
<organism evidence="3">
    <name type="scientific">Daucus carota subsp. sativus</name>
    <name type="common">Carrot</name>
    <dbReference type="NCBI Taxonomy" id="79200"/>
    <lineage>
        <taxon>Eukaryota</taxon>
        <taxon>Viridiplantae</taxon>
        <taxon>Streptophyta</taxon>
        <taxon>Embryophyta</taxon>
        <taxon>Tracheophyta</taxon>
        <taxon>Spermatophyta</taxon>
        <taxon>Magnoliopsida</taxon>
        <taxon>eudicotyledons</taxon>
        <taxon>Gunneridae</taxon>
        <taxon>Pentapetalae</taxon>
        <taxon>asterids</taxon>
        <taxon>campanulids</taxon>
        <taxon>Apiales</taxon>
        <taxon>Apiaceae</taxon>
        <taxon>Apioideae</taxon>
        <taxon>Scandiceae</taxon>
        <taxon>Daucinae</taxon>
        <taxon>Daucus</taxon>
        <taxon>Daucus sect. Daucus</taxon>
    </lineage>
</organism>
<evidence type="ECO:0008006" key="4">
    <source>
        <dbReference type="Google" id="ProtNLM"/>
    </source>
</evidence>
<protein>
    <recommendedName>
        <fullName evidence="4">HMA domain-containing protein</fullName>
    </recommendedName>
</protein>
<dbReference type="FunFam" id="1.20.1260.60:FF:000002">
    <property type="entry name" value="Vacuolar protein sorting-associated protein IST1"/>
    <property type="match status" value="1"/>
</dbReference>
<comment type="similarity">
    <text evidence="1">Belongs to the IST1 family.</text>
</comment>
<reference evidence="3" key="1">
    <citation type="journal article" date="2016" name="Nat. Genet.">
        <title>A high-quality carrot genome assembly provides new insights into carotenoid accumulation and asterid genome evolution.</title>
        <authorList>
            <person name="Iorizzo M."/>
            <person name="Ellison S."/>
            <person name="Senalik D."/>
            <person name="Zeng P."/>
            <person name="Satapoomin P."/>
            <person name="Huang J."/>
            <person name="Bowman M."/>
            <person name="Iovene M."/>
            <person name="Sanseverino W."/>
            <person name="Cavagnaro P."/>
            <person name="Yildiz M."/>
            <person name="Macko-Podgorni A."/>
            <person name="Moranska E."/>
            <person name="Grzebelus E."/>
            <person name="Grzebelus D."/>
            <person name="Ashrafi H."/>
            <person name="Zheng Z."/>
            <person name="Cheng S."/>
            <person name="Spooner D."/>
            <person name="Van Deynze A."/>
            <person name="Simon P."/>
        </authorList>
    </citation>
    <scope>NUCLEOTIDE SEQUENCE [LARGE SCALE GENOMIC DNA]</scope>
    <source>
        <tissue evidence="3">Leaf</tissue>
    </source>
</reference>
<dbReference type="GO" id="GO:0015031">
    <property type="term" value="P:protein transport"/>
    <property type="evidence" value="ECO:0007669"/>
    <property type="project" value="InterPro"/>
</dbReference>
<feature type="region of interest" description="Disordered" evidence="2">
    <location>
        <begin position="309"/>
        <end position="328"/>
    </location>
</feature>
<gene>
    <name evidence="3" type="ORF">DCAR_023668</name>
</gene>
<dbReference type="Gramene" id="KZM86534">
    <property type="protein sequence ID" value="KZM86534"/>
    <property type="gene ID" value="DCAR_023668"/>
</dbReference>
<dbReference type="PANTHER" id="PTHR12161:SF16">
    <property type="entry name" value="REGULATOR OF VPS4 ACTIVITY IN THE MVB PATHWAY PROTEIN"/>
    <property type="match status" value="1"/>
</dbReference>
<dbReference type="PANTHER" id="PTHR12161">
    <property type="entry name" value="IST1 FAMILY MEMBER"/>
    <property type="match status" value="1"/>
</dbReference>
<feature type="compositionally biased region" description="Polar residues" evidence="2">
    <location>
        <begin position="309"/>
        <end position="327"/>
    </location>
</feature>
<dbReference type="InterPro" id="IPR036163">
    <property type="entry name" value="HMA_dom_sf"/>
</dbReference>
<dbReference type="Pfam" id="PF03398">
    <property type="entry name" value="Ist1"/>
    <property type="match status" value="1"/>
</dbReference>
<name>A0A164SRL9_DAUCS</name>
<evidence type="ECO:0000256" key="2">
    <source>
        <dbReference type="SAM" id="MobiDB-lite"/>
    </source>
</evidence>
<comment type="caution">
    <text evidence="3">The sequence shown here is derived from an EMBL/GenBank/DDBJ whole genome shotgun (WGS) entry which is preliminary data.</text>
</comment>
<feature type="compositionally biased region" description="Polar residues" evidence="2">
    <location>
        <begin position="398"/>
        <end position="407"/>
    </location>
</feature>
<dbReference type="STRING" id="79200.A0A164SRL9"/>
<accession>A0A164SRL9</accession>
<sequence length="587" mass="65906">MNMRLKNPNKVPYSRITLASVESLTLPLVQEVVLLADFHCKGCQERVADIMSRMNGVKESVVISVMDKKVTLTSTYPGIVKVHRGQVTRIYENSKNRSTLSVLKQRQEVLTVMGKKIDALLGLTFKVSKFKPAINLAISRIYVLKNQRRARMSVAQSDVIELLKLGQNKRALIRVEQVIKEQNMLDVFVMIEGYCHLLIERLNLVEKEKGCPEELEEAVSSLIYASTRCGEFPELQEIRAMFTSCFGREFTARAADLRNNCRVDSKVVAKLSTRRPDLESRMKVLKEIASENDIGLQDEEESSITTENNFNANSKQNQPKSDQQNKTGAKLEEISLGSLENKEEVEGFSHSMKGEKKYRDVADAAQAAFESAACAADAARAAVELSRSESHDPDDQIPPSSHLNKGSKTPDPRQPNYLGEMQMANDDVGSKQMKNTKENKRSVSGSSRYSSDNILQATAFPTDTEVQTTAVVREVVFDESDDEGNTEQHASFSTGIQDLEYEMKRDLLANRPSNYNSNTIDVDNTSYGINSEPTKFHKKYLLISQADSEWKPGQEAANPKINHAQRSKAEHSLRKNLENRPMSVRTR</sequence>
<proteinExistence type="inferred from homology"/>
<dbReference type="SUPFAM" id="SSF55008">
    <property type="entry name" value="HMA, heavy metal-associated domain"/>
    <property type="match status" value="1"/>
</dbReference>
<feature type="region of interest" description="Disordered" evidence="2">
    <location>
        <begin position="550"/>
        <end position="587"/>
    </location>
</feature>
<dbReference type="GO" id="GO:0046872">
    <property type="term" value="F:metal ion binding"/>
    <property type="evidence" value="ECO:0007669"/>
    <property type="project" value="InterPro"/>
</dbReference>
<dbReference type="EMBL" id="LNRQ01000007">
    <property type="protein sequence ID" value="KZM86534.1"/>
    <property type="molecule type" value="Genomic_DNA"/>
</dbReference>
<evidence type="ECO:0000313" key="3">
    <source>
        <dbReference type="EMBL" id="KZM86534.1"/>
    </source>
</evidence>
<feature type="region of interest" description="Disordered" evidence="2">
    <location>
        <begin position="384"/>
        <end position="450"/>
    </location>
</feature>